<dbReference type="GO" id="GO:0006457">
    <property type="term" value="P:protein folding"/>
    <property type="evidence" value="ECO:0007669"/>
    <property type="project" value="InterPro"/>
</dbReference>
<dbReference type="Proteomes" id="UP000308267">
    <property type="component" value="Unassembled WGS sequence"/>
</dbReference>
<dbReference type="EC" id="5.2.1.8" evidence="5"/>
<dbReference type="PANTHER" id="PTHR11071">
    <property type="entry name" value="PEPTIDYL-PROLYL CIS-TRANS ISOMERASE"/>
    <property type="match status" value="1"/>
</dbReference>
<name>A0A4S2MCC4_OPIFE</name>
<dbReference type="OrthoDB" id="193499at2759"/>
<sequence length="272" mass="30045">MICYIAAQYSHPTSKPTAMSTLSGTETHIVSCEYHKTPTFCKLNFLVNLSDVSPLARTTLYRRCISRVGLPMLAFCVLLTFFHYSFGLGPKVTEEVFFDIKIGDEDIGRIVIGLFGGTVPKTVENFKSIANGFQNDGAKLHYKNSIFHRVIKGFMIQGGDYENSDGTGGRSIYGAKFSDENFKLRHSGAGWVSMANAGPDTNGSQFFITVAATPWLDGKHVVFGKVVKGMDIVRKIENTETNPRDRPLKDVVIVDCGSMPVEPYSLEDSMDK</sequence>
<accession>A0A4S2MCC4</accession>
<evidence type="ECO:0000313" key="8">
    <source>
        <dbReference type="EMBL" id="TGZ74243.1"/>
    </source>
</evidence>
<dbReference type="GO" id="GO:0005737">
    <property type="term" value="C:cytoplasm"/>
    <property type="evidence" value="ECO:0007669"/>
    <property type="project" value="TreeGrafter"/>
</dbReference>
<keyword evidence="9" id="KW-1185">Reference proteome</keyword>
<reference evidence="8 9" key="1">
    <citation type="journal article" date="2019" name="BMC Genomics">
        <title>New insights from Opisthorchis felineus genome: update on genomics of the epidemiologically important liver flukes.</title>
        <authorList>
            <person name="Ershov N.I."/>
            <person name="Mordvinov V.A."/>
            <person name="Prokhortchouk E.B."/>
            <person name="Pakharukova M.Y."/>
            <person name="Gunbin K.V."/>
            <person name="Ustyantsev K."/>
            <person name="Genaev M.A."/>
            <person name="Blinov A.G."/>
            <person name="Mazur A."/>
            <person name="Boulygina E."/>
            <person name="Tsygankova S."/>
            <person name="Khrameeva E."/>
            <person name="Chekanov N."/>
            <person name="Fan G."/>
            <person name="Xiao A."/>
            <person name="Zhang H."/>
            <person name="Xu X."/>
            <person name="Yang H."/>
            <person name="Solovyev V."/>
            <person name="Lee S.M."/>
            <person name="Liu X."/>
            <person name="Afonnikov D.A."/>
            <person name="Skryabin K.G."/>
        </authorList>
    </citation>
    <scope>NUCLEOTIDE SEQUENCE [LARGE SCALE GENOMIC DNA]</scope>
    <source>
        <strain evidence="8">AK-0245</strain>
        <tissue evidence="8">Whole organism</tissue>
    </source>
</reference>
<dbReference type="AlphaFoldDB" id="A0A4S2MCC4"/>
<evidence type="ECO:0000256" key="3">
    <source>
        <dbReference type="ARBA" id="ARBA00023110"/>
    </source>
</evidence>
<dbReference type="FunFam" id="2.40.100.10:FF:000001">
    <property type="entry name" value="Peptidyl-prolyl cis-trans isomerase"/>
    <property type="match status" value="1"/>
</dbReference>
<dbReference type="EMBL" id="SJOL01001983">
    <property type="protein sequence ID" value="TGZ74243.1"/>
    <property type="molecule type" value="Genomic_DNA"/>
</dbReference>
<evidence type="ECO:0000256" key="1">
    <source>
        <dbReference type="ARBA" id="ARBA00000971"/>
    </source>
</evidence>
<protein>
    <recommendedName>
        <fullName evidence="5">Peptidyl-prolyl cis-trans isomerase</fullName>
        <shortName evidence="5">PPIase</shortName>
        <ecNumber evidence="5">5.2.1.8</ecNumber>
    </recommendedName>
</protein>
<dbReference type="STRING" id="147828.A0A4S2MCC4"/>
<keyword evidence="2" id="KW-0732">Signal</keyword>
<dbReference type="InterPro" id="IPR020892">
    <property type="entry name" value="Cyclophilin-type_PPIase_CS"/>
</dbReference>
<dbReference type="PROSITE" id="PS50072">
    <property type="entry name" value="CSA_PPIASE_2"/>
    <property type="match status" value="1"/>
</dbReference>
<dbReference type="Gene3D" id="2.40.100.10">
    <property type="entry name" value="Cyclophilin-like"/>
    <property type="match status" value="1"/>
</dbReference>
<dbReference type="PROSITE" id="PS00170">
    <property type="entry name" value="CSA_PPIASE_1"/>
    <property type="match status" value="1"/>
</dbReference>
<keyword evidence="3 5" id="KW-0697">Rotamase</keyword>
<evidence type="ECO:0000256" key="2">
    <source>
        <dbReference type="ARBA" id="ARBA00022729"/>
    </source>
</evidence>
<dbReference type="GO" id="GO:0016018">
    <property type="term" value="F:cyclosporin A binding"/>
    <property type="evidence" value="ECO:0007669"/>
    <property type="project" value="TreeGrafter"/>
</dbReference>
<keyword evidence="6" id="KW-1133">Transmembrane helix</keyword>
<gene>
    <name evidence="8" type="ORF">CRM22_001039</name>
</gene>
<feature type="domain" description="PPIase cyclophilin-type" evidence="7">
    <location>
        <begin position="97"/>
        <end position="258"/>
    </location>
</feature>
<comment type="function">
    <text evidence="5">PPIases accelerate the folding of proteins. It catalyzes the cis-trans isomerization of proline imidic peptide bonds in oligopeptides.</text>
</comment>
<dbReference type="InterPro" id="IPR029000">
    <property type="entry name" value="Cyclophilin-like_dom_sf"/>
</dbReference>
<comment type="similarity">
    <text evidence="5">Belongs to the cyclophilin-type PPIase family.</text>
</comment>
<keyword evidence="4 5" id="KW-0413">Isomerase</keyword>
<evidence type="ECO:0000256" key="4">
    <source>
        <dbReference type="ARBA" id="ARBA00023235"/>
    </source>
</evidence>
<dbReference type="GO" id="GO:0003755">
    <property type="term" value="F:peptidyl-prolyl cis-trans isomerase activity"/>
    <property type="evidence" value="ECO:0007669"/>
    <property type="project" value="UniProtKB-UniRule"/>
</dbReference>
<dbReference type="PANTHER" id="PTHR11071:SF561">
    <property type="entry name" value="PEPTIDYL-PROLYL CIS-TRANS ISOMERASE D-RELATED"/>
    <property type="match status" value="1"/>
</dbReference>
<dbReference type="Pfam" id="PF00160">
    <property type="entry name" value="Pro_isomerase"/>
    <property type="match status" value="1"/>
</dbReference>
<evidence type="ECO:0000256" key="5">
    <source>
        <dbReference type="RuleBase" id="RU363019"/>
    </source>
</evidence>
<proteinExistence type="inferred from homology"/>
<comment type="catalytic activity">
    <reaction evidence="1 5">
        <text>[protein]-peptidylproline (omega=180) = [protein]-peptidylproline (omega=0)</text>
        <dbReference type="Rhea" id="RHEA:16237"/>
        <dbReference type="Rhea" id="RHEA-COMP:10747"/>
        <dbReference type="Rhea" id="RHEA-COMP:10748"/>
        <dbReference type="ChEBI" id="CHEBI:83833"/>
        <dbReference type="ChEBI" id="CHEBI:83834"/>
        <dbReference type="EC" id="5.2.1.8"/>
    </reaction>
</comment>
<keyword evidence="6" id="KW-0472">Membrane</keyword>
<evidence type="ECO:0000313" key="9">
    <source>
        <dbReference type="Proteomes" id="UP000308267"/>
    </source>
</evidence>
<keyword evidence="6" id="KW-0812">Transmembrane</keyword>
<dbReference type="SUPFAM" id="SSF50891">
    <property type="entry name" value="Cyclophilin-like"/>
    <property type="match status" value="1"/>
</dbReference>
<evidence type="ECO:0000256" key="6">
    <source>
        <dbReference type="SAM" id="Phobius"/>
    </source>
</evidence>
<evidence type="ECO:0000259" key="7">
    <source>
        <dbReference type="PROSITE" id="PS50072"/>
    </source>
</evidence>
<dbReference type="InterPro" id="IPR002130">
    <property type="entry name" value="Cyclophilin-type_PPIase_dom"/>
</dbReference>
<feature type="transmembrane region" description="Helical" evidence="6">
    <location>
        <begin position="68"/>
        <end position="86"/>
    </location>
</feature>
<organism evidence="8 9">
    <name type="scientific">Opisthorchis felineus</name>
    <dbReference type="NCBI Taxonomy" id="147828"/>
    <lineage>
        <taxon>Eukaryota</taxon>
        <taxon>Metazoa</taxon>
        <taxon>Spiralia</taxon>
        <taxon>Lophotrochozoa</taxon>
        <taxon>Platyhelminthes</taxon>
        <taxon>Trematoda</taxon>
        <taxon>Digenea</taxon>
        <taxon>Opisthorchiida</taxon>
        <taxon>Opisthorchiata</taxon>
        <taxon>Opisthorchiidae</taxon>
        <taxon>Opisthorchis</taxon>
    </lineage>
</organism>
<dbReference type="PRINTS" id="PR00153">
    <property type="entry name" value="CSAPPISMRASE"/>
</dbReference>
<comment type="caution">
    <text evidence="8">The sequence shown here is derived from an EMBL/GenBank/DDBJ whole genome shotgun (WGS) entry which is preliminary data.</text>
</comment>